<dbReference type="InterPro" id="IPR038434">
    <property type="entry name" value="YARHG_sf"/>
</dbReference>
<dbReference type="PANTHER" id="PTHR40038:SF1">
    <property type="entry name" value="MEMBRANE-ASSOCIATED PROTEIN TCAA"/>
    <property type="match status" value="1"/>
</dbReference>
<keyword evidence="1" id="KW-1133">Transmembrane helix</keyword>
<dbReference type="AlphaFoldDB" id="A0A177KNR7"/>
<gene>
    <name evidence="3" type="ORF">AWH48_08095</name>
</gene>
<dbReference type="InterPro" id="IPR054529">
    <property type="entry name" value="TcaA_2nd"/>
</dbReference>
<dbReference type="EMBL" id="LQWZ01000033">
    <property type="protein sequence ID" value="OAH54545.1"/>
    <property type="molecule type" value="Genomic_DNA"/>
</dbReference>
<proteinExistence type="predicted"/>
<evidence type="ECO:0000259" key="2">
    <source>
        <dbReference type="SMART" id="SM01324"/>
    </source>
</evidence>
<feature type="domain" description="YARHG" evidence="2">
    <location>
        <begin position="268"/>
        <end position="348"/>
    </location>
</feature>
<name>A0A177KNR7_9BACI</name>
<dbReference type="Pfam" id="PF22813">
    <property type="entry name" value="TcaA_2nd"/>
    <property type="match status" value="1"/>
</dbReference>
<keyword evidence="1" id="KW-0472">Membrane</keyword>
<evidence type="ECO:0000313" key="4">
    <source>
        <dbReference type="Proteomes" id="UP000077271"/>
    </source>
</evidence>
<dbReference type="PANTHER" id="PTHR40038">
    <property type="entry name" value="MEMBRANE-ASSOCIATED PROTEIN TCAA"/>
    <property type="match status" value="1"/>
</dbReference>
<feature type="transmembrane region" description="Helical" evidence="1">
    <location>
        <begin position="42"/>
        <end position="61"/>
    </location>
</feature>
<evidence type="ECO:0000256" key="1">
    <source>
        <dbReference type="SAM" id="Phobius"/>
    </source>
</evidence>
<accession>A0A177KNR7</accession>
<organism evidence="3 4">
    <name type="scientific">Domibacillus aminovorans</name>
    <dbReference type="NCBI Taxonomy" id="29332"/>
    <lineage>
        <taxon>Bacteria</taxon>
        <taxon>Bacillati</taxon>
        <taxon>Bacillota</taxon>
        <taxon>Bacilli</taxon>
        <taxon>Bacillales</taxon>
        <taxon>Bacillaceae</taxon>
        <taxon>Domibacillus</taxon>
    </lineage>
</organism>
<dbReference type="RefSeq" id="WP_018394718.1">
    <property type="nucleotide sequence ID" value="NZ_LQWZ01000033.1"/>
</dbReference>
<dbReference type="Pfam" id="PF13308">
    <property type="entry name" value="YARHG"/>
    <property type="match status" value="1"/>
</dbReference>
<protein>
    <recommendedName>
        <fullName evidence="2">YARHG domain-containing protein</fullName>
    </recommendedName>
</protein>
<comment type="caution">
    <text evidence="3">The sequence shown here is derived from an EMBL/GenBank/DDBJ whole genome shotgun (WGS) entry which is preliminary data.</text>
</comment>
<dbReference type="Gene3D" id="1.20.58.1690">
    <property type="match status" value="1"/>
</dbReference>
<keyword evidence="1" id="KW-0812">Transmembrane</keyword>
<reference evidence="3 4" key="1">
    <citation type="submission" date="2016-01" db="EMBL/GenBank/DDBJ databases">
        <title>Investigation of taxonomic status of Bacillus aminovorans.</title>
        <authorList>
            <person name="Verma A."/>
            <person name="Pal Y."/>
            <person name="Krishnamurthi S."/>
        </authorList>
    </citation>
    <scope>NUCLEOTIDE SEQUENCE [LARGE SCALE GENOMIC DNA]</scope>
    <source>
        <strain evidence="3 4">DSM 4337</strain>
    </source>
</reference>
<dbReference type="OrthoDB" id="1682769at2"/>
<dbReference type="SMART" id="SM01324">
    <property type="entry name" value="YARHG"/>
    <property type="match status" value="1"/>
</dbReference>
<dbReference type="Proteomes" id="UP000077271">
    <property type="component" value="Unassembled WGS sequence"/>
</dbReference>
<sequence length="348" mass="38322">MSKCGVCGHASEAGQSFCSECGADLSKKTSRKMGGKKTGSKMMPLLLAFAAVIAIALFTGYQMMSKKYSEEAVVEQFTTALAEKDKSTLKNVIVPTDSRLKVNDQTLDALFALLDKNPSLLSEIERSLSNESLDSPLFTVKQEGKKYGIIHQHVIDTPGNFLTVESTGIKTVVTLNNSELGTIDAASESREFGPYLAGLYTVKGVSTTDSGKKEDVEEVILGGAERETALALDTAEPKKEEKEKEKEVTEKTVIKEVIREVPVASSGSYYILPHSDYAYLTDSDLYGMSSSQLRLARNEIYARYGYIFESNDLQNYFSSQSWYSPNPYYDGSLSSIEKANVEFIKSYE</sequence>
<dbReference type="InterPro" id="IPR025582">
    <property type="entry name" value="YARHG_dom"/>
</dbReference>
<evidence type="ECO:0000313" key="3">
    <source>
        <dbReference type="EMBL" id="OAH54545.1"/>
    </source>
</evidence>